<sequence length="64" mass="7078">RWEKDPDKCRPDEIFVTCGSACADTCENLHIKERTCTRECIIGCQCRGDLVRNAAGGCVKGNQC</sequence>
<dbReference type="Pfam" id="PF01826">
    <property type="entry name" value="TIL"/>
    <property type="match status" value="1"/>
</dbReference>
<keyword evidence="1" id="KW-0646">Protease inhibitor</keyword>
<protein>
    <submittedName>
        <fullName evidence="4">Chymotrypsin inhibitor-like protein</fullName>
    </submittedName>
</protein>
<organism evidence="4 5">
    <name type="scientific">Dinothrombium tinctorium</name>
    <dbReference type="NCBI Taxonomy" id="1965070"/>
    <lineage>
        <taxon>Eukaryota</taxon>
        <taxon>Metazoa</taxon>
        <taxon>Ecdysozoa</taxon>
        <taxon>Arthropoda</taxon>
        <taxon>Chelicerata</taxon>
        <taxon>Arachnida</taxon>
        <taxon>Acari</taxon>
        <taxon>Acariformes</taxon>
        <taxon>Trombidiformes</taxon>
        <taxon>Prostigmata</taxon>
        <taxon>Anystina</taxon>
        <taxon>Parasitengona</taxon>
        <taxon>Trombidioidea</taxon>
        <taxon>Trombidiidae</taxon>
        <taxon>Dinothrombium</taxon>
    </lineage>
</organism>
<keyword evidence="5" id="KW-1185">Reference proteome</keyword>
<comment type="caution">
    <text evidence="4">The sequence shown here is derived from an EMBL/GenBank/DDBJ whole genome shotgun (WGS) entry which is preliminary data.</text>
</comment>
<dbReference type="CDD" id="cd19941">
    <property type="entry name" value="TIL"/>
    <property type="match status" value="1"/>
</dbReference>
<dbReference type="AlphaFoldDB" id="A0A443Q8C3"/>
<evidence type="ECO:0000313" key="5">
    <source>
        <dbReference type="Proteomes" id="UP000285301"/>
    </source>
</evidence>
<dbReference type="Proteomes" id="UP000285301">
    <property type="component" value="Unassembled WGS sequence"/>
</dbReference>
<dbReference type="PANTHER" id="PTHR23259:SF70">
    <property type="entry name" value="ACCESSORY GLAND PROTEIN ACP62F-RELATED"/>
    <property type="match status" value="1"/>
</dbReference>
<evidence type="ECO:0000313" key="4">
    <source>
        <dbReference type="EMBL" id="RWR99286.1"/>
    </source>
</evidence>
<reference evidence="4 5" key="1">
    <citation type="journal article" date="2018" name="Gigascience">
        <title>Genomes of trombidid mites reveal novel predicted allergens and laterally-transferred genes associated with secondary metabolism.</title>
        <authorList>
            <person name="Dong X."/>
            <person name="Chaisiri K."/>
            <person name="Xia D."/>
            <person name="Armstrong S.D."/>
            <person name="Fang Y."/>
            <person name="Donnelly M.J."/>
            <person name="Kadowaki T."/>
            <person name="McGarry J.W."/>
            <person name="Darby A.C."/>
            <person name="Makepeace B.L."/>
        </authorList>
    </citation>
    <scope>NUCLEOTIDE SEQUENCE [LARGE SCALE GENOMIC DNA]</scope>
    <source>
        <strain evidence="4">UoL-WK</strain>
    </source>
</reference>
<dbReference type="EMBL" id="NCKU01015865">
    <property type="protein sequence ID" value="RWR99286.1"/>
    <property type="molecule type" value="Genomic_DNA"/>
</dbReference>
<feature type="non-terminal residue" evidence="4">
    <location>
        <position position="64"/>
    </location>
</feature>
<dbReference type="InterPro" id="IPR036084">
    <property type="entry name" value="Ser_inhib-like_sf"/>
</dbReference>
<accession>A0A443Q8C3</accession>
<dbReference type="InterPro" id="IPR051368">
    <property type="entry name" value="SerProtInhib-TIL_Domain"/>
</dbReference>
<dbReference type="PANTHER" id="PTHR23259">
    <property type="entry name" value="RIDDLE"/>
    <property type="match status" value="1"/>
</dbReference>
<dbReference type="GO" id="GO:0030414">
    <property type="term" value="F:peptidase inhibitor activity"/>
    <property type="evidence" value="ECO:0007669"/>
    <property type="project" value="UniProtKB-KW"/>
</dbReference>
<dbReference type="InterPro" id="IPR002919">
    <property type="entry name" value="TIL_dom"/>
</dbReference>
<feature type="non-terminal residue" evidence="4">
    <location>
        <position position="1"/>
    </location>
</feature>
<proteinExistence type="predicted"/>
<dbReference type="SUPFAM" id="SSF57567">
    <property type="entry name" value="Serine protease inhibitors"/>
    <property type="match status" value="1"/>
</dbReference>
<evidence type="ECO:0000256" key="2">
    <source>
        <dbReference type="ARBA" id="ARBA00023157"/>
    </source>
</evidence>
<keyword evidence="2" id="KW-1015">Disulfide bond</keyword>
<dbReference type="OrthoDB" id="7575919at2759"/>
<feature type="domain" description="TIL" evidence="3">
    <location>
        <begin position="9"/>
        <end position="64"/>
    </location>
</feature>
<name>A0A443Q8C3_9ACAR</name>
<evidence type="ECO:0000259" key="3">
    <source>
        <dbReference type="Pfam" id="PF01826"/>
    </source>
</evidence>
<evidence type="ECO:0000256" key="1">
    <source>
        <dbReference type="ARBA" id="ARBA00022690"/>
    </source>
</evidence>
<gene>
    <name evidence="4" type="ORF">B4U79_01276</name>
</gene>
<dbReference type="Gene3D" id="2.10.25.10">
    <property type="entry name" value="Laminin"/>
    <property type="match status" value="1"/>
</dbReference>